<evidence type="ECO:0000313" key="3">
    <source>
        <dbReference type="Proteomes" id="UP000886796"/>
    </source>
</evidence>
<feature type="transmembrane region" description="Helical" evidence="1">
    <location>
        <begin position="98"/>
        <end position="116"/>
    </location>
</feature>
<accession>A0A9D1CL52</accession>
<gene>
    <name evidence="2" type="ORF">IAB74_00515</name>
</gene>
<keyword evidence="1" id="KW-1133">Transmembrane helix</keyword>
<keyword evidence="1" id="KW-0472">Membrane</keyword>
<keyword evidence="1" id="KW-0812">Transmembrane</keyword>
<proteinExistence type="predicted"/>
<feature type="transmembrane region" description="Helical" evidence="1">
    <location>
        <begin position="196"/>
        <end position="217"/>
    </location>
</feature>
<feature type="transmembrane region" description="Helical" evidence="1">
    <location>
        <begin position="21"/>
        <end position="39"/>
    </location>
</feature>
<dbReference type="SUPFAM" id="SSF48317">
    <property type="entry name" value="Acid phosphatase/Vanadium-dependent haloperoxidase"/>
    <property type="match status" value="1"/>
</dbReference>
<dbReference type="InterPro" id="IPR036938">
    <property type="entry name" value="PAP2/HPO_sf"/>
</dbReference>
<dbReference type="EMBL" id="DVFK01000009">
    <property type="protein sequence ID" value="HIQ66980.1"/>
    <property type="molecule type" value="Genomic_DNA"/>
</dbReference>
<evidence type="ECO:0000256" key="1">
    <source>
        <dbReference type="SAM" id="Phobius"/>
    </source>
</evidence>
<organism evidence="2 3">
    <name type="scientific">Candidatus Faecousia excrementigallinarum</name>
    <dbReference type="NCBI Taxonomy" id="2840806"/>
    <lineage>
        <taxon>Bacteria</taxon>
        <taxon>Bacillati</taxon>
        <taxon>Bacillota</taxon>
        <taxon>Clostridia</taxon>
        <taxon>Eubacteriales</taxon>
        <taxon>Oscillospiraceae</taxon>
        <taxon>Faecousia</taxon>
    </lineage>
</organism>
<dbReference type="Proteomes" id="UP000886796">
    <property type="component" value="Unassembled WGS sequence"/>
</dbReference>
<dbReference type="AlphaFoldDB" id="A0A9D1CL52"/>
<sequence length="222" mass="26055">MKKPVVDYRQFRLGKLNDPQFSHLKLLGGWILYFILYFLTENLIPPEKCTSIHIWLDDVIPFCEWFLIPYVLWYGLIAFSLGYFALYNIDSFKKLSKYIFITQMVAMAIYILFPSRQDLRPEVFPRENFLTWCIGLLYRFDTSTGVCPSLHVAYSLGIASVWLREKGVKVIWKVLLVVLVILICLSTMFIKQHSAMDFFAALPVCALAEILVFYNPFHKRKR</sequence>
<feature type="transmembrane region" description="Helical" evidence="1">
    <location>
        <begin position="170"/>
        <end position="190"/>
    </location>
</feature>
<evidence type="ECO:0000313" key="2">
    <source>
        <dbReference type="EMBL" id="HIQ66980.1"/>
    </source>
</evidence>
<name>A0A9D1CL52_9FIRM</name>
<comment type="caution">
    <text evidence="2">The sequence shown here is derived from an EMBL/GenBank/DDBJ whole genome shotgun (WGS) entry which is preliminary data.</text>
</comment>
<protein>
    <submittedName>
        <fullName evidence="2">Phosphatidic acid phosphatase</fullName>
    </submittedName>
</protein>
<feature type="transmembrane region" description="Helical" evidence="1">
    <location>
        <begin position="136"/>
        <end position="163"/>
    </location>
</feature>
<reference evidence="2" key="2">
    <citation type="journal article" date="2021" name="PeerJ">
        <title>Extensive microbial diversity within the chicken gut microbiome revealed by metagenomics and culture.</title>
        <authorList>
            <person name="Gilroy R."/>
            <person name="Ravi A."/>
            <person name="Getino M."/>
            <person name="Pursley I."/>
            <person name="Horton D.L."/>
            <person name="Alikhan N.F."/>
            <person name="Baker D."/>
            <person name="Gharbi K."/>
            <person name="Hall N."/>
            <person name="Watson M."/>
            <person name="Adriaenssens E.M."/>
            <person name="Foster-Nyarko E."/>
            <person name="Jarju S."/>
            <person name="Secka A."/>
            <person name="Antonio M."/>
            <person name="Oren A."/>
            <person name="Chaudhuri R.R."/>
            <person name="La Ragione R."/>
            <person name="Hildebrand F."/>
            <person name="Pallen M.J."/>
        </authorList>
    </citation>
    <scope>NUCLEOTIDE SEQUENCE</scope>
    <source>
        <strain evidence="2">13361</strain>
    </source>
</reference>
<feature type="transmembrane region" description="Helical" evidence="1">
    <location>
        <begin position="65"/>
        <end position="86"/>
    </location>
</feature>
<reference evidence="2" key="1">
    <citation type="submission" date="2020-10" db="EMBL/GenBank/DDBJ databases">
        <authorList>
            <person name="Gilroy R."/>
        </authorList>
    </citation>
    <scope>NUCLEOTIDE SEQUENCE</scope>
    <source>
        <strain evidence="2">13361</strain>
    </source>
</reference>